<comment type="caution">
    <text evidence="2">The sequence shown here is derived from an EMBL/GenBank/DDBJ whole genome shotgun (WGS) entry which is preliminary data.</text>
</comment>
<accession>A0ABQ7HA40</accession>
<gene>
    <name evidence="2" type="ORF">DUNSADRAFT_8230</name>
</gene>
<dbReference type="InterPro" id="IPR000994">
    <property type="entry name" value="Pept_M24"/>
</dbReference>
<dbReference type="Gene3D" id="3.90.230.10">
    <property type="entry name" value="Creatinase/methionine aminopeptidase superfamily"/>
    <property type="match status" value="1"/>
</dbReference>
<sequence>MIDLRCAGPNGAIIHYRAQPGTCRNVDSNTLLLIDSGAQFDCGTTDITRTMHYGTPTEYQKRCYTRVLQGHIGLDQAIFPEGTVGAALDTLARLPLWKEGLNYRHGTGHGVGAHLNVHEGPQSISTRYYITTPLAAKMVSCPVVHLMVYQGLLFDVEKEKEKKKS</sequence>
<evidence type="ECO:0000259" key="1">
    <source>
        <dbReference type="Pfam" id="PF00557"/>
    </source>
</evidence>
<dbReference type="InterPro" id="IPR050422">
    <property type="entry name" value="X-Pro_aminopeptidase_P"/>
</dbReference>
<dbReference type="InterPro" id="IPR036005">
    <property type="entry name" value="Creatinase/aminopeptidase-like"/>
</dbReference>
<evidence type="ECO:0000313" key="2">
    <source>
        <dbReference type="EMBL" id="KAF5843715.1"/>
    </source>
</evidence>
<dbReference type="PANTHER" id="PTHR43763">
    <property type="entry name" value="XAA-PRO AMINOPEPTIDASE 1"/>
    <property type="match status" value="1"/>
</dbReference>
<dbReference type="PANTHER" id="PTHR43763:SF6">
    <property type="entry name" value="XAA-PRO AMINOPEPTIDASE 1"/>
    <property type="match status" value="1"/>
</dbReference>
<organism evidence="2 3">
    <name type="scientific">Dunaliella salina</name>
    <name type="common">Green alga</name>
    <name type="synonym">Protococcus salinus</name>
    <dbReference type="NCBI Taxonomy" id="3046"/>
    <lineage>
        <taxon>Eukaryota</taxon>
        <taxon>Viridiplantae</taxon>
        <taxon>Chlorophyta</taxon>
        <taxon>core chlorophytes</taxon>
        <taxon>Chlorophyceae</taxon>
        <taxon>CS clade</taxon>
        <taxon>Chlamydomonadales</taxon>
        <taxon>Dunaliellaceae</taxon>
        <taxon>Dunaliella</taxon>
    </lineage>
</organism>
<dbReference type="Proteomes" id="UP000815325">
    <property type="component" value="Unassembled WGS sequence"/>
</dbReference>
<evidence type="ECO:0000313" key="3">
    <source>
        <dbReference type="Proteomes" id="UP000815325"/>
    </source>
</evidence>
<reference evidence="2" key="1">
    <citation type="submission" date="2017-08" db="EMBL/GenBank/DDBJ databases">
        <authorList>
            <person name="Polle J.E."/>
            <person name="Barry K."/>
            <person name="Cushman J."/>
            <person name="Schmutz J."/>
            <person name="Tran D."/>
            <person name="Hathwaick L.T."/>
            <person name="Yim W.C."/>
            <person name="Jenkins J."/>
            <person name="Mckie-Krisberg Z.M."/>
            <person name="Prochnik S."/>
            <person name="Lindquist E."/>
            <person name="Dockter R.B."/>
            <person name="Adam C."/>
            <person name="Molina H."/>
            <person name="Bunkerborg J."/>
            <person name="Jin E."/>
            <person name="Buchheim M."/>
            <person name="Magnuson J."/>
        </authorList>
    </citation>
    <scope>NUCLEOTIDE SEQUENCE</scope>
    <source>
        <strain evidence="2">CCAP 19/18</strain>
    </source>
</reference>
<proteinExistence type="predicted"/>
<name>A0ABQ7HA40_DUNSA</name>
<keyword evidence="3" id="KW-1185">Reference proteome</keyword>
<feature type="domain" description="Peptidase M24" evidence="1">
    <location>
        <begin position="6"/>
        <end position="139"/>
    </location>
</feature>
<protein>
    <submittedName>
        <fullName evidence="2">Peptidase M24, structural domain-containing protein</fullName>
    </submittedName>
</protein>
<dbReference type="EMBL" id="MU069438">
    <property type="protein sequence ID" value="KAF5843715.1"/>
    <property type="molecule type" value="Genomic_DNA"/>
</dbReference>
<dbReference type="Pfam" id="PF00557">
    <property type="entry name" value="Peptidase_M24"/>
    <property type="match status" value="1"/>
</dbReference>
<dbReference type="SUPFAM" id="SSF55920">
    <property type="entry name" value="Creatinase/aminopeptidase"/>
    <property type="match status" value="1"/>
</dbReference>